<dbReference type="InterPro" id="IPR042171">
    <property type="entry name" value="Acyl-CoA_hotdog"/>
</dbReference>
<evidence type="ECO:0000256" key="1">
    <source>
        <dbReference type="SAM" id="MobiDB-lite"/>
    </source>
</evidence>
<reference evidence="3 4" key="1">
    <citation type="journal article" date="2011" name="PLoS Genet.">
        <title>Genome sequencing and comparative transcriptomics of the model entomopathogenic fungi Metarhizium anisopliae and M. acridum.</title>
        <authorList>
            <person name="Gao Q."/>
            <person name="Jin K."/>
            <person name="Ying S.H."/>
            <person name="Zhang Y."/>
            <person name="Xiao G."/>
            <person name="Shang Y."/>
            <person name="Duan Z."/>
            <person name="Hu X."/>
            <person name="Xie X.Q."/>
            <person name="Zhou G."/>
            <person name="Peng G."/>
            <person name="Luo Z."/>
            <person name="Huang W."/>
            <person name="Wang B."/>
            <person name="Fang W."/>
            <person name="Wang S."/>
            <person name="Zhong Y."/>
            <person name="Ma L.J."/>
            <person name="St Leger R.J."/>
            <person name="Zhao G.P."/>
            <person name="Pei Y."/>
            <person name="Feng M.G."/>
            <person name="Xia Y."/>
            <person name="Wang C."/>
        </authorList>
    </citation>
    <scope>NUCLEOTIDE SEQUENCE [LARGE SCALE GENOMIC DNA]</scope>
    <source>
        <strain evidence="3 4">CQMa 102</strain>
    </source>
</reference>
<dbReference type="InterPro" id="IPR029069">
    <property type="entry name" value="HotDog_dom_sf"/>
</dbReference>
<name>E9E6P9_METAQ</name>
<dbReference type="OrthoDB" id="2532955at2759"/>
<accession>E9E6P9</accession>
<evidence type="ECO:0000313" key="4">
    <source>
        <dbReference type="Proteomes" id="UP000002499"/>
    </source>
</evidence>
<dbReference type="AlphaFoldDB" id="E9E6P9"/>
<protein>
    <submittedName>
        <fullName evidence="3">Thioesterase family protein</fullName>
    </submittedName>
</protein>
<dbReference type="Proteomes" id="UP000002499">
    <property type="component" value="Unassembled WGS sequence"/>
</dbReference>
<gene>
    <name evidence="3" type="ORF">MAC_05547</name>
</gene>
<dbReference type="PANTHER" id="PTHR38110">
    <property type="entry name" value="CHROMOSOME 23, WHOLE GENOME SHOTGUN SEQUENCE"/>
    <property type="match status" value="1"/>
</dbReference>
<dbReference type="PANTHER" id="PTHR38110:SF1">
    <property type="entry name" value="THIOESTERASE DOMAIN-CONTAINING PROTEIN"/>
    <property type="match status" value="1"/>
</dbReference>
<evidence type="ECO:0000313" key="3">
    <source>
        <dbReference type="EMBL" id="EFY88338.1"/>
    </source>
</evidence>
<dbReference type="InterPro" id="IPR052389">
    <property type="entry name" value="Sec_Metab_Biosynth-Assoc"/>
</dbReference>
<dbReference type="Pfam" id="PF13622">
    <property type="entry name" value="4HBT_3"/>
    <property type="match status" value="1"/>
</dbReference>
<dbReference type="InterPro" id="IPR049449">
    <property type="entry name" value="TesB_ACOT8-like_N"/>
</dbReference>
<dbReference type="InParanoid" id="E9E6P9"/>
<dbReference type="EMBL" id="GL698512">
    <property type="protein sequence ID" value="EFY88338.1"/>
    <property type="molecule type" value="Genomic_DNA"/>
</dbReference>
<proteinExistence type="predicted"/>
<keyword evidence="4" id="KW-1185">Reference proteome</keyword>
<evidence type="ECO:0000259" key="2">
    <source>
        <dbReference type="Pfam" id="PF13622"/>
    </source>
</evidence>
<feature type="domain" description="Acyl-CoA thioesterase-like N-terminal HotDog" evidence="2">
    <location>
        <begin position="32"/>
        <end position="114"/>
    </location>
</feature>
<feature type="compositionally biased region" description="Gly residues" evidence="1">
    <location>
        <begin position="272"/>
        <end position="282"/>
    </location>
</feature>
<dbReference type="HOGENOM" id="CLU_083375_0_0_1"/>
<dbReference type="eggNOG" id="ENOG502S4UX">
    <property type="taxonomic scope" value="Eukaryota"/>
</dbReference>
<sequence length="291" mass="30665">MPQDIVKGVRATFSEATEVEQLGSHTYKINLHSDYCVGKVPNGGYTASCMLVAANRHLASRGQSDTFTAHFEYPNRTSSGPAVVIIDEVKLGRTLSTLHLTLWQGDLLANAPWVNTSASRRTVLGYTTHANLSTLAGISIPTGYEGTPAASLPPVPEFAALKATGSDHIWEQSRWPEVLKTSASNGNWRFYLPRQGPLSPGVLDIRVPTQSSHIPDHSGNAWAVGSAAAEQSGGCDNKGGARRSGSEEQTTRKHVVPDGAAEPGGENEATEGGRGVAGGKGNGEANKGQQV</sequence>
<organism evidence="4">
    <name type="scientific">Metarhizium acridum (strain CQMa 102)</name>
    <dbReference type="NCBI Taxonomy" id="655827"/>
    <lineage>
        <taxon>Eukaryota</taxon>
        <taxon>Fungi</taxon>
        <taxon>Dikarya</taxon>
        <taxon>Ascomycota</taxon>
        <taxon>Pezizomycotina</taxon>
        <taxon>Sordariomycetes</taxon>
        <taxon>Hypocreomycetidae</taxon>
        <taxon>Hypocreales</taxon>
        <taxon>Clavicipitaceae</taxon>
        <taxon>Metarhizium</taxon>
    </lineage>
</organism>
<dbReference type="SUPFAM" id="SSF54637">
    <property type="entry name" value="Thioesterase/thiol ester dehydrase-isomerase"/>
    <property type="match status" value="1"/>
</dbReference>
<dbReference type="Gene3D" id="2.40.160.210">
    <property type="entry name" value="Acyl-CoA thioesterase, double hotdog domain"/>
    <property type="match status" value="1"/>
</dbReference>
<feature type="region of interest" description="Disordered" evidence="1">
    <location>
        <begin position="211"/>
        <end position="291"/>
    </location>
</feature>